<protein>
    <submittedName>
        <fullName evidence="1">Uncharacterized protein</fullName>
    </submittedName>
</protein>
<evidence type="ECO:0000313" key="1">
    <source>
        <dbReference type="EMBL" id="ALG07443.1"/>
    </source>
</evidence>
<dbReference type="EMBL" id="CP012752">
    <property type="protein sequence ID" value="ALG07443.1"/>
    <property type="molecule type" value="Genomic_DNA"/>
</dbReference>
<gene>
    <name evidence="1" type="ORF">AOZ06_11385</name>
</gene>
<keyword evidence="2" id="KW-1185">Reference proteome</keyword>
<dbReference type="OrthoDB" id="4123298at2"/>
<dbReference type="Proteomes" id="UP000063699">
    <property type="component" value="Chromosome"/>
</dbReference>
<reference evidence="1 2" key="1">
    <citation type="submission" date="2015-07" db="EMBL/GenBank/DDBJ databases">
        <title>Genome sequencing of Kibdelosporangium phytohabitans.</title>
        <authorList>
            <person name="Qin S."/>
            <person name="Xing K."/>
        </authorList>
    </citation>
    <scope>NUCLEOTIDE SEQUENCE [LARGE SCALE GENOMIC DNA]</scope>
    <source>
        <strain evidence="1 2">KLBMP1111</strain>
    </source>
</reference>
<dbReference type="RefSeq" id="WP_054289411.1">
    <property type="nucleotide sequence ID" value="NZ_CP012752.1"/>
</dbReference>
<dbReference type="PANTHER" id="PTHR39290:SF6">
    <property type="entry name" value="S-ADENOSYL-L-METHIONINE-DEPENDENT METHYLTRANSFERASES SUPERFAMILY PROTEIN"/>
    <property type="match status" value="1"/>
</dbReference>
<proteinExistence type="predicted"/>
<name>A0A0N9HV51_9PSEU</name>
<dbReference type="KEGG" id="kphy:AOZ06_11385"/>
<dbReference type="PANTHER" id="PTHR39290">
    <property type="entry name" value="C3H1-TYPE DOMAIN-CONTAINING PROTEIN-RELATED"/>
    <property type="match status" value="1"/>
</dbReference>
<evidence type="ECO:0000313" key="2">
    <source>
        <dbReference type="Proteomes" id="UP000063699"/>
    </source>
</evidence>
<organism evidence="1 2">
    <name type="scientific">Kibdelosporangium phytohabitans</name>
    <dbReference type="NCBI Taxonomy" id="860235"/>
    <lineage>
        <taxon>Bacteria</taxon>
        <taxon>Bacillati</taxon>
        <taxon>Actinomycetota</taxon>
        <taxon>Actinomycetes</taxon>
        <taxon>Pseudonocardiales</taxon>
        <taxon>Pseudonocardiaceae</taxon>
        <taxon>Kibdelosporangium</taxon>
    </lineage>
</organism>
<accession>A0A0N9HV51</accession>
<dbReference type="AlphaFoldDB" id="A0A0N9HV51"/>
<sequence length="278" mass="30818">MADLVLTAERRDELAALLDDEHRLRDEYPKVAEYLDMAPQLRGTGDDSVDAAFDLRFVHHVTGGIEHSVNPYWDIVAPSVSESQGRRVVNGGRPEGSPRLAYAQMILQATYAYAIPSPETVGWIAQFCAGRQVVELGAGRAYWAAQLAAAGLAVEAYDSEPPDRIENVSFPSAAGQRDIWHHVDDLAEFSRRAVRGADCVLFLCWPPGWGNTMASQALSEFERSGGERLIFIGEPRGGKTGDDAFFDGLSTAWRLESQDERYVSWWNLDDTAQGWVRK</sequence>